<dbReference type="GO" id="GO:0005829">
    <property type="term" value="C:cytosol"/>
    <property type="evidence" value="ECO:0007669"/>
    <property type="project" value="TreeGrafter"/>
</dbReference>
<dbReference type="InterPro" id="IPR005119">
    <property type="entry name" value="LysR_subst-bd"/>
</dbReference>
<dbReference type="RefSeq" id="WP_061420219.1">
    <property type="nucleotide sequence ID" value="NZ_KQ969340.1"/>
</dbReference>
<dbReference type="InterPro" id="IPR036388">
    <property type="entry name" value="WH-like_DNA-bd_sf"/>
</dbReference>
<dbReference type="CDD" id="cd05466">
    <property type="entry name" value="PBP2_LTTR_substrate"/>
    <property type="match status" value="1"/>
</dbReference>
<keyword evidence="2" id="KW-0805">Transcription regulation</keyword>
<dbReference type="AlphaFoldDB" id="A0A139NU12"/>
<proteinExistence type="inferred from homology"/>
<name>A0A139NU12_STROR</name>
<protein>
    <submittedName>
        <fullName evidence="6">Transcriptional regulator, LysR family</fullName>
    </submittedName>
</protein>
<dbReference type="SUPFAM" id="SSF53850">
    <property type="entry name" value="Periplasmic binding protein-like II"/>
    <property type="match status" value="1"/>
</dbReference>
<evidence type="ECO:0000256" key="4">
    <source>
        <dbReference type="ARBA" id="ARBA00023163"/>
    </source>
</evidence>
<evidence type="ECO:0000259" key="5">
    <source>
        <dbReference type="PROSITE" id="PS50931"/>
    </source>
</evidence>
<evidence type="ECO:0000256" key="3">
    <source>
        <dbReference type="ARBA" id="ARBA00023125"/>
    </source>
</evidence>
<dbReference type="SUPFAM" id="SSF46785">
    <property type="entry name" value="Winged helix' DNA-binding domain"/>
    <property type="match status" value="1"/>
</dbReference>
<comment type="similarity">
    <text evidence="1">Belongs to the LysR transcriptional regulatory family.</text>
</comment>
<dbReference type="Pfam" id="PF03466">
    <property type="entry name" value="LysR_substrate"/>
    <property type="match status" value="1"/>
</dbReference>
<reference evidence="6 7" key="1">
    <citation type="submission" date="2016-01" db="EMBL/GenBank/DDBJ databases">
        <title>Highly variable Streptococcus oralis are common among viridans streptococci isolated from primates.</title>
        <authorList>
            <person name="Denapaite D."/>
            <person name="Rieger M."/>
            <person name="Koendgen S."/>
            <person name="Brueckner R."/>
            <person name="Ochigava I."/>
            <person name="Kappeler P."/>
            <person name="Maetz-Rensing K."/>
            <person name="Leendertz F."/>
            <person name="Hakenbeck R."/>
        </authorList>
    </citation>
    <scope>NUCLEOTIDE SEQUENCE [LARGE SCALE GENOMIC DNA]</scope>
    <source>
        <strain evidence="6 7">DD14</strain>
    </source>
</reference>
<dbReference type="PANTHER" id="PTHR30419">
    <property type="entry name" value="HTH-TYPE TRANSCRIPTIONAL REGULATOR YBHD"/>
    <property type="match status" value="1"/>
</dbReference>
<evidence type="ECO:0000313" key="7">
    <source>
        <dbReference type="Proteomes" id="UP000070497"/>
    </source>
</evidence>
<dbReference type="PATRIC" id="fig|1303.77.peg.1946"/>
<evidence type="ECO:0000256" key="2">
    <source>
        <dbReference type="ARBA" id="ARBA00023015"/>
    </source>
</evidence>
<dbReference type="Gene3D" id="3.40.190.290">
    <property type="match status" value="1"/>
</dbReference>
<dbReference type="PROSITE" id="PS50931">
    <property type="entry name" value="HTH_LYSR"/>
    <property type="match status" value="1"/>
</dbReference>
<feature type="domain" description="HTH lysR-type" evidence="5">
    <location>
        <begin position="1"/>
        <end position="58"/>
    </location>
</feature>
<dbReference type="EMBL" id="LQRI01000219">
    <property type="protein sequence ID" value="KXT79528.1"/>
    <property type="molecule type" value="Genomic_DNA"/>
</dbReference>
<comment type="caution">
    <text evidence="6">The sequence shown here is derived from an EMBL/GenBank/DDBJ whole genome shotgun (WGS) entry which is preliminary data.</text>
</comment>
<evidence type="ECO:0000256" key="1">
    <source>
        <dbReference type="ARBA" id="ARBA00009437"/>
    </source>
</evidence>
<dbReference type="Pfam" id="PF00126">
    <property type="entry name" value="HTH_1"/>
    <property type="match status" value="1"/>
</dbReference>
<dbReference type="Proteomes" id="UP000070497">
    <property type="component" value="Unassembled WGS sequence"/>
</dbReference>
<dbReference type="FunFam" id="1.10.10.10:FF:000001">
    <property type="entry name" value="LysR family transcriptional regulator"/>
    <property type="match status" value="1"/>
</dbReference>
<dbReference type="PRINTS" id="PR00039">
    <property type="entry name" value="HTHLYSR"/>
</dbReference>
<sequence>MDIRVLQYFVTIAREKTISRAAERLHITQPTLSRQLKDLEEELAVSLFNRSNRKMTLTEDGQYLYNRAQEILKLVNKTEEKLTRKGEIGGDLYIGTSETASFDLVADSCRNLLELYPQIRLNFHDDNADTIYEELDKGTLDFGLVLVRTIPSKYQTLLLPKQDQRGVLVPKNHPLSSRKQVTVKDIVAYPLIVSSQSDVDKTSLSNHDYKIVATYNLLYTASRLVQAGVGIAICTNGIIDNPNLTFIPFNTISEEKFFLIWREQHDQTATEKAFLEEIEAQLYEVGD</sequence>
<dbReference type="InterPro" id="IPR036390">
    <property type="entry name" value="WH_DNA-bd_sf"/>
</dbReference>
<keyword evidence="3" id="KW-0238">DNA-binding</keyword>
<accession>A0A139NU12</accession>
<organism evidence="6 7">
    <name type="scientific">Streptococcus oralis</name>
    <dbReference type="NCBI Taxonomy" id="1303"/>
    <lineage>
        <taxon>Bacteria</taxon>
        <taxon>Bacillati</taxon>
        <taxon>Bacillota</taxon>
        <taxon>Bacilli</taxon>
        <taxon>Lactobacillales</taxon>
        <taxon>Streptococcaceae</taxon>
        <taxon>Streptococcus</taxon>
    </lineage>
</organism>
<dbReference type="Gene3D" id="1.10.10.10">
    <property type="entry name" value="Winged helix-like DNA-binding domain superfamily/Winged helix DNA-binding domain"/>
    <property type="match status" value="1"/>
</dbReference>
<evidence type="ECO:0000313" key="6">
    <source>
        <dbReference type="EMBL" id="KXT79528.1"/>
    </source>
</evidence>
<dbReference type="InterPro" id="IPR050950">
    <property type="entry name" value="HTH-type_LysR_regulators"/>
</dbReference>
<dbReference type="GO" id="GO:0003700">
    <property type="term" value="F:DNA-binding transcription factor activity"/>
    <property type="evidence" value="ECO:0007669"/>
    <property type="project" value="InterPro"/>
</dbReference>
<keyword evidence="4" id="KW-0804">Transcription</keyword>
<gene>
    <name evidence="6" type="ORF">SORDD14_01754</name>
</gene>
<dbReference type="GO" id="GO:0003677">
    <property type="term" value="F:DNA binding"/>
    <property type="evidence" value="ECO:0007669"/>
    <property type="project" value="UniProtKB-KW"/>
</dbReference>
<dbReference type="InterPro" id="IPR000847">
    <property type="entry name" value="LysR_HTH_N"/>
</dbReference>
<dbReference type="PANTHER" id="PTHR30419:SF8">
    <property type="entry name" value="NITROGEN ASSIMILATION TRANSCRIPTIONAL ACTIVATOR-RELATED"/>
    <property type="match status" value="1"/>
</dbReference>